<name>A0AAV3YV36_9GAST</name>
<comment type="caution">
    <text evidence="1">The sequence shown here is derived from an EMBL/GenBank/DDBJ whole genome shotgun (WGS) entry which is preliminary data.</text>
</comment>
<organism evidence="1 2">
    <name type="scientific">Plakobranchus ocellatus</name>
    <dbReference type="NCBI Taxonomy" id="259542"/>
    <lineage>
        <taxon>Eukaryota</taxon>
        <taxon>Metazoa</taxon>
        <taxon>Spiralia</taxon>
        <taxon>Lophotrochozoa</taxon>
        <taxon>Mollusca</taxon>
        <taxon>Gastropoda</taxon>
        <taxon>Heterobranchia</taxon>
        <taxon>Euthyneura</taxon>
        <taxon>Panpulmonata</taxon>
        <taxon>Sacoglossa</taxon>
        <taxon>Placobranchoidea</taxon>
        <taxon>Plakobranchidae</taxon>
        <taxon>Plakobranchus</taxon>
    </lineage>
</organism>
<dbReference type="Proteomes" id="UP000735302">
    <property type="component" value="Unassembled WGS sequence"/>
</dbReference>
<dbReference type="AlphaFoldDB" id="A0AAV3YV36"/>
<keyword evidence="2" id="KW-1185">Reference proteome</keyword>
<gene>
    <name evidence="1" type="ORF">PoB_001355500</name>
</gene>
<protein>
    <submittedName>
        <fullName evidence="1">Uncharacterized protein</fullName>
    </submittedName>
</protein>
<reference evidence="1 2" key="1">
    <citation type="journal article" date="2021" name="Elife">
        <title>Chloroplast acquisition without the gene transfer in kleptoplastic sea slugs, Plakobranchus ocellatus.</title>
        <authorList>
            <person name="Maeda T."/>
            <person name="Takahashi S."/>
            <person name="Yoshida T."/>
            <person name="Shimamura S."/>
            <person name="Takaki Y."/>
            <person name="Nagai Y."/>
            <person name="Toyoda A."/>
            <person name="Suzuki Y."/>
            <person name="Arimoto A."/>
            <person name="Ishii H."/>
            <person name="Satoh N."/>
            <person name="Nishiyama T."/>
            <person name="Hasebe M."/>
            <person name="Maruyama T."/>
            <person name="Minagawa J."/>
            <person name="Obokata J."/>
            <person name="Shigenobu S."/>
        </authorList>
    </citation>
    <scope>NUCLEOTIDE SEQUENCE [LARGE SCALE GENOMIC DNA]</scope>
</reference>
<dbReference type="EMBL" id="BLXT01001650">
    <property type="protein sequence ID" value="GFN87049.1"/>
    <property type="molecule type" value="Genomic_DNA"/>
</dbReference>
<proteinExistence type="predicted"/>
<sequence>MSPCTDESLGRLLRPAATTVEHIVSPGRTWGLLKIRSEGSTGIVKVRGYTIGPNSYHFASHVGDSFANMHDHANYEKLYGLGDFMAVMNGVLFRTRHNDFELRMASTTSNDWLATEAIELPHFPVGFTEKSIDDQIMEVREYIRAFKLQDSSIRPYQDFFKPVLCYLEGWWAANVTDIEDGFTSIRHKFGAKSWRDLSDKARADAYLGSDFNLKHDGASLPVTILGVDDATHKPLYAQWNYRVLCQPLKDDLPTAHLKPVEDLAYRQRRKIRAMSLQLYRGSRYIVDANPEDVPQKKMTMDDLVAQVPGLDGIGGKLNEQSFGRENTGNLAYYNRAYPSDKDAMNYYDELRGFSDGNMYVALTTQKRVAPLIVTECSSSGTNCVESRIRASWMFPLEVIYMTPLQRWNPYNVPHSSGDWSTYAGTSTGKTPEKAFLGTHDRNFYRFPSKVFDILRPTDRVTADSHASGRYIKNEKGEVAHMAASGPRAILPYIDGVGETRLRYPVAPLHEEGTGVWEELDGFIDYLSLHFSNLTSSDTPADYS</sequence>
<accession>A0AAV3YV36</accession>
<evidence type="ECO:0000313" key="2">
    <source>
        <dbReference type="Proteomes" id="UP000735302"/>
    </source>
</evidence>
<evidence type="ECO:0000313" key="1">
    <source>
        <dbReference type="EMBL" id="GFN87049.1"/>
    </source>
</evidence>